<reference evidence="1 2" key="1">
    <citation type="submission" date="2015-09" db="EMBL/GenBank/DDBJ databases">
        <title>Draft genome of the parasitic nematode Teladorsagia circumcincta isolate WARC Sus (inbred).</title>
        <authorList>
            <person name="Mitreva M."/>
        </authorList>
    </citation>
    <scope>NUCLEOTIDE SEQUENCE [LARGE SCALE GENOMIC DNA]</scope>
    <source>
        <strain evidence="1 2">S</strain>
    </source>
</reference>
<evidence type="ECO:0000313" key="2">
    <source>
        <dbReference type="Proteomes" id="UP000230423"/>
    </source>
</evidence>
<accession>A0A2G9UBB6</accession>
<evidence type="ECO:0000313" key="1">
    <source>
        <dbReference type="EMBL" id="PIO66790.1"/>
    </source>
</evidence>
<dbReference type="AlphaFoldDB" id="A0A2G9UBB6"/>
<protein>
    <submittedName>
        <fullName evidence="1">Uncharacterized protein</fullName>
    </submittedName>
</protein>
<proteinExistence type="predicted"/>
<feature type="non-terminal residue" evidence="1">
    <location>
        <position position="1"/>
    </location>
</feature>
<dbReference type="EMBL" id="KZ348022">
    <property type="protein sequence ID" value="PIO66790.1"/>
    <property type="molecule type" value="Genomic_DNA"/>
</dbReference>
<keyword evidence="2" id="KW-1185">Reference proteome</keyword>
<sequence>TRAKRQVYGLGLGYPSGYIYGNPYTFATYPYGGLNGLYGSGMYGGGMYGGYGGGLGGMYGLYGMPYGGLYGK</sequence>
<name>A0A2G9UBB6_TELCI</name>
<dbReference type="Proteomes" id="UP000230423">
    <property type="component" value="Unassembled WGS sequence"/>
</dbReference>
<gene>
    <name evidence="1" type="ORF">TELCIR_11483</name>
</gene>
<organism evidence="1 2">
    <name type="scientific">Teladorsagia circumcincta</name>
    <name type="common">Brown stomach worm</name>
    <name type="synonym">Ostertagia circumcincta</name>
    <dbReference type="NCBI Taxonomy" id="45464"/>
    <lineage>
        <taxon>Eukaryota</taxon>
        <taxon>Metazoa</taxon>
        <taxon>Ecdysozoa</taxon>
        <taxon>Nematoda</taxon>
        <taxon>Chromadorea</taxon>
        <taxon>Rhabditida</taxon>
        <taxon>Rhabditina</taxon>
        <taxon>Rhabditomorpha</taxon>
        <taxon>Strongyloidea</taxon>
        <taxon>Trichostrongylidae</taxon>
        <taxon>Teladorsagia</taxon>
    </lineage>
</organism>